<accession>A0AB34KGN3</accession>
<dbReference type="AlphaFoldDB" id="A0AB34KGN3"/>
<dbReference type="GeneID" id="96009685"/>
<sequence length="109" mass="12104">MANPSTSSGDLWQKAASALDPKTIQDLNFAKTGARNVVAAALKAAEEKRDAALKRRYRLTRRGKPDIIVKDVMEKIIHYIKRFTAVGDNVVQYGPQHSALPWAAVRFVL</sequence>
<gene>
    <name evidence="1" type="ORF">WHR41_08243</name>
</gene>
<reference evidence="1 2" key="1">
    <citation type="journal article" date="2020" name="Microbiol. Resour. Announc.">
        <title>Draft Genome Sequence of a Cladosporium Species Isolated from the Mesophotic Ascidian Didemnum maculosum.</title>
        <authorList>
            <person name="Gioti A."/>
            <person name="Siaperas R."/>
            <person name="Nikolaivits E."/>
            <person name="Le Goff G."/>
            <person name="Ouazzani J."/>
            <person name="Kotoulas G."/>
            <person name="Topakas E."/>
        </authorList>
    </citation>
    <scope>NUCLEOTIDE SEQUENCE [LARGE SCALE GENOMIC DNA]</scope>
    <source>
        <strain evidence="1 2">TM138-S3</strain>
    </source>
</reference>
<proteinExistence type="predicted"/>
<protein>
    <submittedName>
        <fullName evidence="1">Uncharacterized protein</fullName>
    </submittedName>
</protein>
<name>A0AB34KGN3_9PEZI</name>
<dbReference type="Proteomes" id="UP000803884">
    <property type="component" value="Unassembled WGS sequence"/>
</dbReference>
<comment type="caution">
    <text evidence="1">The sequence shown here is derived from an EMBL/GenBank/DDBJ whole genome shotgun (WGS) entry which is preliminary data.</text>
</comment>
<evidence type="ECO:0000313" key="1">
    <source>
        <dbReference type="EMBL" id="KAL1582967.1"/>
    </source>
</evidence>
<dbReference type="RefSeq" id="XP_069226074.1">
    <property type="nucleotide sequence ID" value="XM_069376847.1"/>
</dbReference>
<dbReference type="EMBL" id="JAAQHG020000041">
    <property type="protein sequence ID" value="KAL1582967.1"/>
    <property type="molecule type" value="Genomic_DNA"/>
</dbReference>
<organism evidence="1 2">
    <name type="scientific">Cladosporium halotolerans</name>
    <dbReference type="NCBI Taxonomy" id="1052096"/>
    <lineage>
        <taxon>Eukaryota</taxon>
        <taxon>Fungi</taxon>
        <taxon>Dikarya</taxon>
        <taxon>Ascomycota</taxon>
        <taxon>Pezizomycotina</taxon>
        <taxon>Dothideomycetes</taxon>
        <taxon>Dothideomycetidae</taxon>
        <taxon>Cladosporiales</taxon>
        <taxon>Cladosporiaceae</taxon>
        <taxon>Cladosporium</taxon>
    </lineage>
</organism>
<keyword evidence="2" id="KW-1185">Reference proteome</keyword>
<evidence type="ECO:0000313" key="2">
    <source>
        <dbReference type="Proteomes" id="UP000803884"/>
    </source>
</evidence>